<dbReference type="EMBL" id="JBBWWT010000002">
    <property type="protein sequence ID" value="MEL1263984.1"/>
    <property type="molecule type" value="Genomic_DNA"/>
</dbReference>
<evidence type="ECO:0000256" key="2">
    <source>
        <dbReference type="ARBA" id="ARBA00022679"/>
    </source>
</evidence>
<dbReference type="GO" id="GO:0016740">
    <property type="term" value="F:transferase activity"/>
    <property type="evidence" value="ECO:0007669"/>
    <property type="project" value="UniProtKB-KW"/>
</dbReference>
<dbReference type="InterPro" id="IPR008278">
    <property type="entry name" value="4-PPantetheinyl_Trfase_dom"/>
</dbReference>
<dbReference type="InterPro" id="IPR037143">
    <property type="entry name" value="4-PPantetheinyl_Trfase_dom_sf"/>
</dbReference>
<comment type="similarity">
    <text evidence="1">Belongs to the P-Pant transferase superfamily. Gsp/Sfp/HetI/AcpT family.</text>
</comment>
<dbReference type="Proteomes" id="UP001459204">
    <property type="component" value="Unassembled WGS sequence"/>
</dbReference>
<dbReference type="RefSeq" id="WP_341725163.1">
    <property type="nucleotide sequence ID" value="NZ_JBBWWT010000002.1"/>
</dbReference>
<sequence>MVSHAHVHSEAMPALQEVFRHRCRLPPATAGNALVAMADLSEWMPWRAEAETLLSAAERERVARKRRPQDREQLILAYALHRLFLAAIWRIAPQEVPLGRDAEGRPRLGDRGGRTSLSHAAGAAAFAFCSEGVVGIDVESRERIGAMAEIAGQVAHPDELARLAMPPARDEHLLALWVRKEAFLKAVGVGLVCEMNGFHAAEGAVLETRLAESEYRDCEGTEALRVQTLPLHAGFLLAVAAPPALRVEAIRLSPH</sequence>
<evidence type="ECO:0000259" key="3">
    <source>
        <dbReference type="Pfam" id="PF01648"/>
    </source>
</evidence>
<comment type="caution">
    <text evidence="4">The sequence shown here is derived from an EMBL/GenBank/DDBJ whole genome shotgun (WGS) entry which is preliminary data.</text>
</comment>
<feature type="domain" description="4'-phosphopantetheinyl transferase" evidence="3">
    <location>
        <begin position="134"/>
        <end position="207"/>
    </location>
</feature>
<dbReference type="Gene3D" id="3.90.470.20">
    <property type="entry name" value="4'-phosphopantetheinyl transferase domain"/>
    <property type="match status" value="2"/>
</dbReference>
<proteinExistence type="inferred from homology"/>
<name>A0ABU9IYB4_9GAMM</name>
<gene>
    <name evidence="4" type="ORF">AAD027_06305</name>
</gene>
<keyword evidence="5" id="KW-1185">Reference proteome</keyword>
<organism evidence="4 5">
    <name type="scientific">Pseudoxanthomonas putridarboris</name>
    <dbReference type="NCBI Taxonomy" id="752605"/>
    <lineage>
        <taxon>Bacteria</taxon>
        <taxon>Pseudomonadati</taxon>
        <taxon>Pseudomonadota</taxon>
        <taxon>Gammaproteobacteria</taxon>
        <taxon>Lysobacterales</taxon>
        <taxon>Lysobacteraceae</taxon>
        <taxon>Pseudoxanthomonas</taxon>
    </lineage>
</organism>
<evidence type="ECO:0000313" key="4">
    <source>
        <dbReference type="EMBL" id="MEL1263984.1"/>
    </source>
</evidence>
<dbReference type="SUPFAM" id="SSF56214">
    <property type="entry name" value="4'-phosphopantetheinyl transferase"/>
    <property type="match status" value="2"/>
</dbReference>
<dbReference type="InterPro" id="IPR050559">
    <property type="entry name" value="P-Pant_transferase_sf"/>
</dbReference>
<dbReference type="Pfam" id="PF01648">
    <property type="entry name" value="ACPS"/>
    <property type="match status" value="1"/>
</dbReference>
<dbReference type="PANTHER" id="PTHR12215">
    <property type="entry name" value="PHOSPHOPANTETHEINE TRANSFERASE"/>
    <property type="match status" value="1"/>
</dbReference>
<evidence type="ECO:0000313" key="5">
    <source>
        <dbReference type="Proteomes" id="UP001459204"/>
    </source>
</evidence>
<evidence type="ECO:0000256" key="1">
    <source>
        <dbReference type="ARBA" id="ARBA00010990"/>
    </source>
</evidence>
<dbReference type="PANTHER" id="PTHR12215:SF10">
    <property type="entry name" value="L-AMINOADIPATE-SEMIALDEHYDE DEHYDROGENASE-PHOSPHOPANTETHEINYL TRANSFERASE"/>
    <property type="match status" value="1"/>
</dbReference>
<reference evidence="4 5" key="1">
    <citation type="submission" date="2024-04" db="EMBL/GenBank/DDBJ databases">
        <title>Draft genome sequence of Pseudoxanthomonas putridarboris WD12.</title>
        <authorList>
            <person name="Oh J."/>
        </authorList>
    </citation>
    <scope>NUCLEOTIDE SEQUENCE [LARGE SCALE GENOMIC DNA]</scope>
    <source>
        <strain evidence="4 5">WD12</strain>
    </source>
</reference>
<accession>A0ABU9IYB4</accession>
<keyword evidence="2 4" id="KW-0808">Transferase</keyword>
<protein>
    <submittedName>
        <fullName evidence="4">4'-phosphopantetheinyl transferase superfamily protein</fullName>
    </submittedName>
</protein>